<dbReference type="GO" id="GO:0006423">
    <property type="term" value="P:cysteinyl-tRNA aminoacylation"/>
    <property type="evidence" value="ECO:0007669"/>
    <property type="project" value="UniProtKB-UniRule"/>
</dbReference>
<dbReference type="GO" id="GO:0008270">
    <property type="term" value="F:zinc ion binding"/>
    <property type="evidence" value="ECO:0007669"/>
    <property type="project" value="UniProtKB-UniRule"/>
</dbReference>
<evidence type="ECO:0000256" key="6">
    <source>
        <dbReference type="ARBA" id="ARBA00022723"/>
    </source>
</evidence>
<keyword evidence="9 13" id="KW-0067">ATP-binding</keyword>
<dbReference type="InterPro" id="IPR056411">
    <property type="entry name" value="CysS_C"/>
</dbReference>
<keyword evidence="16" id="KW-1185">Reference proteome</keyword>
<dbReference type="CDD" id="cd00672">
    <property type="entry name" value="CysRS_core"/>
    <property type="match status" value="1"/>
</dbReference>
<dbReference type="RefSeq" id="WP_072623561.1">
    <property type="nucleotide sequence ID" value="NZ_CP013290.1"/>
</dbReference>
<comment type="cofactor">
    <cofactor evidence="13">
        <name>Zn(2+)</name>
        <dbReference type="ChEBI" id="CHEBI:29105"/>
    </cofactor>
    <text evidence="13">Binds 1 zinc ion per subunit.</text>
</comment>
<feature type="binding site" evidence="13">
    <location>
        <position position="215"/>
    </location>
    <ligand>
        <name>Zn(2+)</name>
        <dbReference type="ChEBI" id="CHEBI:29105"/>
    </ligand>
</feature>
<dbReference type="PANTHER" id="PTHR10890:SF30">
    <property type="entry name" value="CYSTEINE--TRNA LIGASE"/>
    <property type="match status" value="1"/>
</dbReference>
<evidence type="ECO:0000313" key="16">
    <source>
        <dbReference type="Proteomes" id="UP000182938"/>
    </source>
</evidence>
<dbReference type="InterPro" id="IPR014729">
    <property type="entry name" value="Rossmann-like_a/b/a_fold"/>
</dbReference>
<evidence type="ECO:0000256" key="8">
    <source>
        <dbReference type="ARBA" id="ARBA00022833"/>
    </source>
</evidence>
<keyword evidence="5 13" id="KW-0436">Ligase</keyword>
<evidence type="ECO:0000256" key="1">
    <source>
        <dbReference type="ARBA" id="ARBA00004496"/>
    </source>
</evidence>
<dbReference type="Pfam" id="PF09190">
    <property type="entry name" value="DALR_2"/>
    <property type="match status" value="1"/>
</dbReference>
<dbReference type="GO" id="GO:0004817">
    <property type="term" value="F:cysteine-tRNA ligase activity"/>
    <property type="evidence" value="ECO:0007669"/>
    <property type="project" value="UniProtKB-UniRule"/>
</dbReference>
<dbReference type="SUPFAM" id="SSF52374">
    <property type="entry name" value="Nucleotidylyl transferase"/>
    <property type="match status" value="1"/>
</dbReference>
<feature type="binding site" evidence="13">
    <location>
        <position position="240"/>
    </location>
    <ligand>
        <name>Zn(2+)</name>
        <dbReference type="ChEBI" id="CHEBI:29105"/>
    </ligand>
</feature>
<evidence type="ECO:0000256" key="10">
    <source>
        <dbReference type="ARBA" id="ARBA00022917"/>
    </source>
</evidence>
<sequence>MTLQLFDTATREQRDFVPVTPGRVGMYICGLTTQGAPHIGHLRFAVAFDVLRRWLVRGHGYDVTLVRNVTDIDDKILRKAAETDEEWWALSYRNERYTSEALDLLGVLPPTYEPRATGHVPEMVELIDLLVERGHAYPAADGSGDVYFDVRSWADYGELSHQGLDDMVAAEDADPRGKRDPRDFALWKGRKAEEPATANWPTPYGEGRPGWHLECSAMARKYLGDTFDIHGGGIDLRFPHHENEQAQSRAAGLDFAHYWLHNGWVTVKGEKMGKSLGNALEVQQLVQEHDPLTVRYFLTAAHYRSMIEYHPGSLEEAGAAVERIAGFLRRALPGQAVVEADPAVELPADFAASMDDDLGVAGALAVIHDAVRAGNTALDEGGREEAAEIAATVIAMTDVLGINPLAGTWGGAGGSREAELTEALDALVQLQVEARAKARAARDFETADQIRDALTAAGITIEDTPRGARWTLGRKDH</sequence>
<dbReference type="GO" id="GO:0005524">
    <property type="term" value="F:ATP binding"/>
    <property type="evidence" value="ECO:0007669"/>
    <property type="project" value="UniProtKB-UniRule"/>
</dbReference>
<dbReference type="Gene3D" id="3.40.50.620">
    <property type="entry name" value="HUPs"/>
    <property type="match status" value="1"/>
</dbReference>
<evidence type="ECO:0000256" key="2">
    <source>
        <dbReference type="ARBA" id="ARBA00005594"/>
    </source>
</evidence>
<evidence type="ECO:0000313" key="15">
    <source>
        <dbReference type="EMBL" id="APH00389.1"/>
    </source>
</evidence>
<keyword evidence="7 13" id="KW-0547">Nucleotide-binding</keyword>
<dbReference type="Gene3D" id="1.20.120.1910">
    <property type="entry name" value="Cysteine-tRNA ligase, C-terminal anti-codon recognition domain"/>
    <property type="match status" value="1"/>
</dbReference>
<gene>
    <name evidence="13" type="primary">cysS</name>
    <name evidence="15" type="ORF">ASJ30_01635</name>
</gene>
<dbReference type="Pfam" id="PF23493">
    <property type="entry name" value="CysS_C"/>
    <property type="match status" value="1"/>
</dbReference>
<evidence type="ECO:0000256" key="12">
    <source>
        <dbReference type="ARBA" id="ARBA00047398"/>
    </source>
</evidence>
<comment type="subcellular location">
    <subcellularLocation>
        <location evidence="1 13">Cytoplasm</location>
    </subcellularLocation>
</comment>
<accession>A0A1L3MDG1</accession>
<feature type="domain" description="Cysteinyl-tRNA synthetase class Ia DALR" evidence="14">
    <location>
        <begin position="349"/>
        <end position="420"/>
    </location>
</feature>
<comment type="catalytic activity">
    <reaction evidence="12 13">
        <text>tRNA(Cys) + L-cysteine + ATP = L-cysteinyl-tRNA(Cys) + AMP + diphosphate</text>
        <dbReference type="Rhea" id="RHEA:17773"/>
        <dbReference type="Rhea" id="RHEA-COMP:9661"/>
        <dbReference type="Rhea" id="RHEA-COMP:9679"/>
        <dbReference type="ChEBI" id="CHEBI:30616"/>
        <dbReference type="ChEBI" id="CHEBI:33019"/>
        <dbReference type="ChEBI" id="CHEBI:35235"/>
        <dbReference type="ChEBI" id="CHEBI:78442"/>
        <dbReference type="ChEBI" id="CHEBI:78517"/>
        <dbReference type="ChEBI" id="CHEBI:456215"/>
        <dbReference type="EC" id="6.1.1.16"/>
    </reaction>
</comment>
<protein>
    <recommendedName>
        <fullName evidence="13">Cysteine--tRNA ligase</fullName>
        <ecNumber evidence="13">6.1.1.16</ecNumber>
    </recommendedName>
    <alternativeName>
        <fullName evidence="13">Cysteinyl-tRNA synthetase</fullName>
        <shortName evidence="13">CysRS</shortName>
    </alternativeName>
</protein>
<keyword evidence="8 13" id="KW-0862">Zinc</keyword>
<evidence type="ECO:0000259" key="14">
    <source>
        <dbReference type="SMART" id="SM00840"/>
    </source>
</evidence>
<dbReference type="AlphaFoldDB" id="A0A1L3MDG1"/>
<dbReference type="PRINTS" id="PR00983">
    <property type="entry name" value="TRNASYNTHCYS"/>
</dbReference>
<dbReference type="NCBIfam" id="TIGR00435">
    <property type="entry name" value="cysS"/>
    <property type="match status" value="1"/>
</dbReference>
<feature type="binding site" evidence="13">
    <location>
        <position position="274"/>
    </location>
    <ligand>
        <name>ATP</name>
        <dbReference type="ChEBI" id="CHEBI:30616"/>
    </ligand>
</feature>
<evidence type="ECO:0000256" key="9">
    <source>
        <dbReference type="ARBA" id="ARBA00022840"/>
    </source>
</evidence>
<feature type="binding site" evidence="13">
    <location>
        <position position="244"/>
    </location>
    <ligand>
        <name>Zn(2+)</name>
        <dbReference type="ChEBI" id="CHEBI:29105"/>
    </ligand>
</feature>
<keyword evidence="4 13" id="KW-0963">Cytoplasm</keyword>
<reference evidence="15 16" key="1">
    <citation type="submission" date="2015-11" db="EMBL/GenBank/DDBJ databases">
        <authorList>
            <person name="Zhang Y."/>
            <person name="Guo Z."/>
        </authorList>
    </citation>
    <scope>NUCLEOTIDE SEQUENCE [LARGE SCALE GENOMIC DNA]</scope>
    <source>
        <strain evidence="15 16">YFY001</strain>
    </source>
</reference>
<dbReference type="SUPFAM" id="SSF47323">
    <property type="entry name" value="Anticodon-binding domain of a subclass of class I aminoacyl-tRNA synthetases"/>
    <property type="match status" value="1"/>
</dbReference>
<feature type="short sequence motif" description="'HIGH' region" evidence="13">
    <location>
        <begin position="31"/>
        <end position="41"/>
    </location>
</feature>
<dbReference type="EMBL" id="CP013290">
    <property type="protein sequence ID" value="APH00389.1"/>
    <property type="molecule type" value="Genomic_DNA"/>
</dbReference>
<evidence type="ECO:0000256" key="4">
    <source>
        <dbReference type="ARBA" id="ARBA00022490"/>
    </source>
</evidence>
<dbReference type="Pfam" id="PF01406">
    <property type="entry name" value="tRNA-synt_1e"/>
    <property type="match status" value="1"/>
</dbReference>
<proteinExistence type="inferred from homology"/>
<dbReference type="GO" id="GO:0005829">
    <property type="term" value="C:cytosol"/>
    <property type="evidence" value="ECO:0007669"/>
    <property type="project" value="TreeGrafter"/>
</dbReference>
<dbReference type="InterPro" id="IPR015803">
    <property type="entry name" value="Cys-tRNA-ligase"/>
</dbReference>
<dbReference type="Proteomes" id="UP000182938">
    <property type="component" value="Chromosome"/>
</dbReference>
<feature type="binding site" evidence="13">
    <location>
        <position position="29"/>
    </location>
    <ligand>
        <name>Zn(2+)</name>
        <dbReference type="ChEBI" id="CHEBI:29105"/>
    </ligand>
</feature>
<keyword evidence="11 13" id="KW-0030">Aminoacyl-tRNA synthetase</keyword>
<dbReference type="InterPro" id="IPR024909">
    <property type="entry name" value="Cys-tRNA/MSH_ligase"/>
</dbReference>
<dbReference type="InterPro" id="IPR032678">
    <property type="entry name" value="tRNA-synt_1_cat_dom"/>
</dbReference>
<dbReference type="EC" id="6.1.1.16" evidence="13"/>
<keyword evidence="6 13" id="KW-0479">Metal-binding</keyword>
<evidence type="ECO:0000256" key="3">
    <source>
        <dbReference type="ARBA" id="ARBA00011245"/>
    </source>
</evidence>
<evidence type="ECO:0000256" key="7">
    <source>
        <dbReference type="ARBA" id="ARBA00022741"/>
    </source>
</evidence>
<dbReference type="HAMAP" id="MF_00041">
    <property type="entry name" value="Cys_tRNA_synth"/>
    <property type="match status" value="1"/>
</dbReference>
<organism evidence="15 16">
    <name type="scientific">Janibacter indicus</name>
    <dbReference type="NCBI Taxonomy" id="857417"/>
    <lineage>
        <taxon>Bacteria</taxon>
        <taxon>Bacillati</taxon>
        <taxon>Actinomycetota</taxon>
        <taxon>Actinomycetes</taxon>
        <taxon>Micrococcales</taxon>
        <taxon>Intrasporangiaceae</taxon>
        <taxon>Janibacter</taxon>
    </lineage>
</organism>
<dbReference type="KEGG" id="jte:ASJ30_01635"/>
<comment type="subunit">
    <text evidence="3 13">Monomer.</text>
</comment>
<name>A0A1L3MDG1_9MICO</name>
<dbReference type="InterPro" id="IPR009080">
    <property type="entry name" value="tRNAsynth_Ia_anticodon-bd"/>
</dbReference>
<dbReference type="PANTHER" id="PTHR10890">
    <property type="entry name" value="CYSTEINYL-TRNA SYNTHETASE"/>
    <property type="match status" value="1"/>
</dbReference>
<dbReference type="InterPro" id="IPR015273">
    <property type="entry name" value="Cys-tRNA-synt_Ia_DALR"/>
</dbReference>
<dbReference type="SMART" id="SM00840">
    <property type="entry name" value="DALR_2"/>
    <property type="match status" value="1"/>
</dbReference>
<feature type="short sequence motif" description="'KMSKS' region" evidence="13">
    <location>
        <begin position="271"/>
        <end position="275"/>
    </location>
</feature>
<dbReference type="FunFam" id="3.40.50.620:FF:000068">
    <property type="entry name" value="Cysteine--tRNA ligase"/>
    <property type="match status" value="1"/>
</dbReference>
<evidence type="ECO:0000256" key="5">
    <source>
        <dbReference type="ARBA" id="ARBA00022598"/>
    </source>
</evidence>
<evidence type="ECO:0000256" key="13">
    <source>
        <dbReference type="HAMAP-Rule" id="MF_00041"/>
    </source>
</evidence>
<evidence type="ECO:0000256" key="11">
    <source>
        <dbReference type="ARBA" id="ARBA00023146"/>
    </source>
</evidence>
<keyword evidence="10 13" id="KW-0648">Protein biosynthesis</keyword>
<comment type="similarity">
    <text evidence="2 13">Belongs to the class-I aminoacyl-tRNA synthetase family.</text>
</comment>